<name>A0A6C0E2B2_9ZZZZ</name>
<dbReference type="CDD" id="cd00081">
    <property type="entry name" value="Hint"/>
    <property type="match status" value="2"/>
</dbReference>
<dbReference type="PROSITE" id="PS50817">
    <property type="entry name" value="INTEIN_N_TER"/>
    <property type="match status" value="1"/>
</dbReference>
<dbReference type="InterPro" id="IPR036844">
    <property type="entry name" value="Hint_dom_sf"/>
</dbReference>
<dbReference type="PROSITE" id="PS50819">
    <property type="entry name" value="INTEIN_ENDONUCLEASE"/>
    <property type="match status" value="1"/>
</dbReference>
<evidence type="ECO:0000259" key="3">
    <source>
        <dbReference type="PROSITE" id="PS50819"/>
    </source>
</evidence>
<keyword evidence="1" id="KW-0068">Autocatalytic cleavage</keyword>
<dbReference type="SUPFAM" id="SSF55608">
    <property type="entry name" value="Homing endonucleases"/>
    <property type="match status" value="1"/>
</dbReference>
<protein>
    <recommendedName>
        <fullName evidence="3">DOD-type homing endonuclease domain-containing protein</fullName>
    </recommendedName>
</protein>
<evidence type="ECO:0000256" key="1">
    <source>
        <dbReference type="ARBA" id="ARBA00022813"/>
    </source>
</evidence>
<reference evidence="4" key="1">
    <citation type="journal article" date="2020" name="Nature">
        <title>Giant virus diversity and host interactions through global metagenomics.</title>
        <authorList>
            <person name="Schulz F."/>
            <person name="Roux S."/>
            <person name="Paez-Espino D."/>
            <person name="Jungbluth S."/>
            <person name="Walsh D.A."/>
            <person name="Denef V.J."/>
            <person name="McMahon K.D."/>
            <person name="Konstantinidis K.T."/>
            <person name="Eloe-Fadrosh E.A."/>
            <person name="Kyrpides N.C."/>
            <person name="Woyke T."/>
        </authorList>
    </citation>
    <scope>NUCLEOTIDE SEQUENCE</scope>
    <source>
        <strain evidence="4">GVMAG-M-3300023179-111</strain>
    </source>
</reference>
<dbReference type="SMART" id="SM00306">
    <property type="entry name" value="HintN"/>
    <property type="match status" value="1"/>
</dbReference>
<sequence>MLKRKLTEFEIEDILDFIKPQPNIPPDTAISIVNLTKNKLRNQLKNQELYPDIIPELKKELIKNYYDCQISPGESVGILCAQSIGEKNTQNSVVYEEEIILKYQDKIFKTCIGEFIDSLMEEENNIDGNYIKSLEEYDILTISQDEKIEWKRINEISKHPTNGDLIKLTTESGREVTTTLAHSHLKRENNKILPILGSELQIGDRIPVIKKADISYIESNNNPDSIIFSWFLGTYLSFGSVFNNHVVIKNTNKDIDDLFRLNIMLILSNYHKNEKVNDMVKLEQEVFYFIYSEKLVEIVKEMFGIDGYCKKVPNFIYNMSKNEMRAFLRGFFEESTTISKSEKHLLCVQMILCNFGIYSRIKYEKITEECFYYKLLIQNKYKHKFYEILRTIKLDESIFEENYETIHPDVVDKENYESDVIWEKIVELKIIKEEEYKHKYVYDFSVNDNETFGLLNGIVVHNTLNTLI</sequence>
<dbReference type="NCBIfam" id="TIGR01445">
    <property type="entry name" value="intein_Nterm"/>
    <property type="match status" value="1"/>
</dbReference>
<evidence type="ECO:0000313" key="4">
    <source>
        <dbReference type="EMBL" id="QHT22419.1"/>
    </source>
</evidence>
<dbReference type="InterPro" id="IPR003586">
    <property type="entry name" value="Hint_dom_C"/>
</dbReference>
<dbReference type="SUPFAM" id="SSF64484">
    <property type="entry name" value="beta and beta-prime subunits of DNA dependent RNA-polymerase"/>
    <property type="match status" value="1"/>
</dbReference>
<organism evidence="4">
    <name type="scientific">viral metagenome</name>
    <dbReference type="NCBI Taxonomy" id="1070528"/>
    <lineage>
        <taxon>unclassified sequences</taxon>
        <taxon>metagenomes</taxon>
        <taxon>organismal metagenomes</taxon>
    </lineage>
</organism>
<evidence type="ECO:0000256" key="2">
    <source>
        <dbReference type="ARBA" id="ARBA00023000"/>
    </source>
</evidence>
<keyword evidence="2" id="KW-0651">Protein splicing</keyword>
<dbReference type="PRINTS" id="PR00379">
    <property type="entry name" value="INTEIN"/>
</dbReference>
<dbReference type="Gene3D" id="3.10.28.10">
    <property type="entry name" value="Homing endonucleases"/>
    <property type="match status" value="1"/>
</dbReference>
<feature type="domain" description="DOD-type homing endonuclease" evidence="3">
    <location>
        <begin position="231"/>
        <end position="357"/>
    </location>
</feature>
<dbReference type="GO" id="GO:0004519">
    <property type="term" value="F:endonuclease activity"/>
    <property type="evidence" value="ECO:0007669"/>
    <property type="project" value="InterPro"/>
</dbReference>
<dbReference type="InterPro" id="IPR003587">
    <property type="entry name" value="Hint_dom_N"/>
</dbReference>
<dbReference type="Pfam" id="PF14890">
    <property type="entry name" value="Intein_splicing"/>
    <property type="match status" value="1"/>
</dbReference>
<dbReference type="PROSITE" id="PS50818">
    <property type="entry name" value="INTEIN_C_TER"/>
    <property type="match status" value="1"/>
</dbReference>
<dbReference type="EMBL" id="MN739709">
    <property type="protein sequence ID" value="QHT22419.1"/>
    <property type="molecule type" value="Genomic_DNA"/>
</dbReference>
<dbReference type="Gene3D" id="2.170.16.10">
    <property type="entry name" value="Hedgehog/Intein (Hint) domain"/>
    <property type="match status" value="2"/>
</dbReference>
<dbReference type="InterPro" id="IPR006142">
    <property type="entry name" value="INTEIN"/>
</dbReference>
<dbReference type="GO" id="GO:0016539">
    <property type="term" value="P:intein-mediated protein splicing"/>
    <property type="evidence" value="ECO:0007669"/>
    <property type="project" value="InterPro"/>
</dbReference>
<dbReference type="InterPro" id="IPR030934">
    <property type="entry name" value="Intein_C"/>
</dbReference>
<dbReference type="SUPFAM" id="SSF51294">
    <property type="entry name" value="Hedgehog/intein (Hint) domain"/>
    <property type="match status" value="1"/>
</dbReference>
<dbReference type="InterPro" id="IPR027434">
    <property type="entry name" value="Homing_endonucl"/>
</dbReference>
<dbReference type="AlphaFoldDB" id="A0A6C0E2B2"/>
<accession>A0A6C0E2B2</accession>
<proteinExistence type="predicted"/>
<dbReference type="SMART" id="SM00305">
    <property type="entry name" value="HintC"/>
    <property type="match status" value="1"/>
</dbReference>
<dbReference type="InterPro" id="IPR004042">
    <property type="entry name" value="Intein_endonuc_central"/>
</dbReference>
<dbReference type="NCBIfam" id="TIGR01443">
    <property type="entry name" value="intein_Cterm"/>
    <property type="match status" value="1"/>
</dbReference>
<dbReference type="InterPro" id="IPR006141">
    <property type="entry name" value="Intein_N"/>
</dbReference>